<proteinExistence type="predicted"/>
<evidence type="ECO:0000313" key="5">
    <source>
        <dbReference type="Proteomes" id="UP000325785"/>
    </source>
</evidence>
<dbReference type="KEGG" id="rid:RIdsm_00068"/>
<evidence type="ECO:0000313" key="2">
    <source>
        <dbReference type="EMBL" id="KRS16810.1"/>
    </source>
</evidence>
<evidence type="ECO:0000313" key="3">
    <source>
        <dbReference type="EMBL" id="QEW24292.1"/>
    </source>
</evidence>
<dbReference type="RefSeq" id="WP_057817459.1">
    <property type="nucleotide sequence ID" value="NZ_CP031598.1"/>
</dbReference>
<dbReference type="EMBL" id="CP031598">
    <property type="protein sequence ID" value="QEW24292.1"/>
    <property type="molecule type" value="Genomic_DNA"/>
</dbReference>
<protein>
    <submittedName>
        <fullName evidence="2">Polyketide cyclase</fullName>
    </submittedName>
    <submittedName>
        <fullName evidence="3">SnoaL-like domain protein</fullName>
    </submittedName>
</protein>
<dbReference type="Proteomes" id="UP000051401">
    <property type="component" value="Unassembled WGS sequence"/>
</dbReference>
<feature type="domain" description="SnoaL-like" evidence="1">
    <location>
        <begin position="10"/>
        <end position="98"/>
    </location>
</feature>
<evidence type="ECO:0000259" key="1">
    <source>
        <dbReference type="Pfam" id="PF12680"/>
    </source>
</evidence>
<dbReference type="InterPro" id="IPR032710">
    <property type="entry name" value="NTF2-like_dom_sf"/>
</dbReference>
<keyword evidence="4" id="KW-1185">Reference proteome</keyword>
<reference evidence="2 4" key="1">
    <citation type="submission" date="2015-04" db="EMBL/GenBank/DDBJ databases">
        <title>The draft genome sequence of Roseovarius indicus B108T.</title>
        <authorList>
            <person name="Li G."/>
            <person name="Lai Q."/>
            <person name="Shao Z."/>
            <person name="Yan P."/>
        </authorList>
    </citation>
    <scope>NUCLEOTIDE SEQUENCE [LARGE SCALE GENOMIC DNA]</scope>
    <source>
        <strain evidence="2 4">B108</strain>
    </source>
</reference>
<dbReference type="Pfam" id="PF12680">
    <property type="entry name" value="SnoaL_2"/>
    <property type="match status" value="1"/>
</dbReference>
<sequence length="109" mass="12088">MKPELPTVIARYFSADKKGNAQAISECFTDDATVVDEGNTYTGREAIRQWMANASTQYTYTVEPFALTTEGAHTIVTSHLVGNFPGSPVDLRYRFILRGDEIAELEIVP</sequence>
<dbReference type="STRING" id="540747.SAMN04488031_102134"/>
<dbReference type="Gene3D" id="3.10.450.50">
    <property type="match status" value="1"/>
</dbReference>
<accession>A0A0T5P6Q0</accession>
<reference evidence="3 5" key="2">
    <citation type="submission" date="2018-08" db="EMBL/GenBank/DDBJ databases">
        <title>Genetic Globetrotter - A new plasmid hitch-hiking vast phylogenetic and geographic distances.</title>
        <authorList>
            <person name="Vollmers J."/>
            <person name="Petersen J."/>
        </authorList>
    </citation>
    <scope>NUCLEOTIDE SEQUENCE [LARGE SCALE GENOMIC DNA]</scope>
    <source>
        <strain evidence="3 5">DSM 26383</strain>
    </source>
</reference>
<name>A0A0T5P6Q0_9RHOB</name>
<dbReference type="EMBL" id="LAXI01000011">
    <property type="protein sequence ID" value="KRS16810.1"/>
    <property type="molecule type" value="Genomic_DNA"/>
</dbReference>
<dbReference type="PATRIC" id="fig|540747.5.peg.1004"/>
<dbReference type="SUPFAM" id="SSF54427">
    <property type="entry name" value="NTF2-like"/>
    <property type="match status" value="1"/>
</dbReference>
<dbReference type="AlphaFoldDB" id="A0A0T5P6Q0"/>
<evidence type="ECO:0000313" key="4">
    <source>
        <dbReference type="Proteomes" id="UP000051401"/>
    </source>
</evidence>
<dbReference type="Proteomes" id="UP000325785">
    <property type="component" value="Chromosome"/>
</dbReference>
<gene>
    <name evidence="3" type="ORF">RIdsm_00068</name>
    <name evidence="2" type="ORF">XM52_16405</name>
</gene>
<dbReference type="OrthoDB" id="8684708at2"/>
<organism evidence="2 4">
    <name type="scientific">Roseovarius indicus</name>
    <dbReference type="NCBI Taxonomy" id="540747"/>
    <lineage>
        <taxon>Bacteria</taxon>
        <taxon>Pseudomonadati</taxon>
        <taxon>Pseudomonadota</taxon>
        <taxon>Alphaproteobacteria</taxon>
        <taxon>Rhodobacterales</taxon>
        <taxon>Roseobacteraceae</taxon>
        <taxon>Roseovarius</taxon>
    </lineage>
</organism>
<dbReference type="InterPro" id="IPR037401">
    <property type="entry name" value="SnoaL-like"/>
</dbReference>